<protein>
    <recommendedName>
        <fullName evidence="9">Signal recognition particle 19 kDa protein</fullName>
    </recommendedName>
</protein>
<keyword evidence="4" id="KW-0963">Cytoplasm</keyword>
<dbReference type="Proteomes" id="UP000001554">
    <property type="component" value="Chromosome 3"/>
</dbReference>
<evidence type="ECO:0000256" key="5">
    <source>
        <dbReference type="ARBA" id="ARBA00022884"/>
    </source>
</evidence>
<proteinExistence type="inferred from homology"/>
<evidence type="ECO:0000313" key="12">
    <source>
        <dbReference type="Proteomes" id="UP000001554"/>
    </source>
</evidence>
<sequence>MKQSGLMVKYYPPNLQWYLLSREASRSNMALEKPYSDKDRFICIYPAYINSRRTIPQGRRIPQEKGVDNPTATEIRDVLQAGGFTIVLENKAYAKELFHRDPNLRGRIRVQLKNDDGSPVNDKYPNRKSVYLYVAETIPKLKTRVHASGGASSQQGGDKGKKGKKKGKR</sequence>
<dbReference type="InterPro" id="IPR036521">
    <property type="entry name" value="SRP19-like_sf"/>
</dbReference>
<dbReference type="GO" id="GO:0005786">
    <property type="term" value="C:signal recognition particle, endoplasmic reticulum targeting"/>
    <property type="evidence" value="ECO:0000318"/>
    <property type="project" value="GO_Central"/>
</dbReference>
<evidence type="ECO:0000256" key="6">
    <source>
        <dbReference type="ARBA" id="ARBA00023135"/>
    </source>
</evidence>
<evidence type="ECO:0000256" key="7">
    <source>
        <dbReference type="ARBA" id="ARBA00023242"/>
    </source>
</evidence>
<dbReference type="OMA" id="QMERWIC"/>
<evidence type="ECO:0000256" key="10">
    <source>
        <dbReference type="ARBA" id="ARBA00045518"/>
    </source>
</evidence>
<dbReference type="GO" id="GO:0008312">
    <property type="term" value="F:7S RNA binding"/>
    <property type="evidence" value="ECO:0000318"/>
    <property type="project" value="GO_Central"/>
</dbReference>
<evidence type="ECO:0000256" key="3">
    <source>
        <dbReference type="ARBA" id="ARBA00008910"/>
    </source>
</evidence>
<accession>A0A9J7KU10</accession>
<reference evidence="13" key="2">
    <citation type="submission" date="2025-08" db="UniProtKB">
        <authorList>
            <consortium name="RefSeq"/>
        </authorList>
    </citation>
    <scope>IDENTIFICATION</scope>
    <source>
        <strain evidence="13">S238N-H82</strain>
        <tissue evidence="13">Testes</tissue>
    </source>
</reference>
<evidence type="ECO:0000256" key="8">
    <source>
        <dbReference type="ARBA" id="ARBA00023274"/>
    </source>
</evidence>
<keyword evidence="6" id="KW-0733">Signal recognition particle</keyword>
<keyword evidence="12" id="KW-1185">Reference proteome</keyword>
<dbReference type="GeneID" id="118411615"/>
<dbReference type="PANTHER" id="PTHR17453">
    <property type="entry name" value="SIGNAL RECOGNITION PARTICLE 19 KD PROTEIN"/>
    <property type="match status" value="1"/>
</dbReference>
<keyword evidence="8" id="KW-0687">Ribonucleoprotein</keyword>
<feature type="region of interest" description="Disordered" evidence="11">
    <location>
        <begin position="143"/>
        <end position="169"/>
    </location>
</feature>
<evidence type="ECO:0000313" key="13">
    <source>
        <dbReference type="RefSeq" id="XP_035669975.1"/>
    </source>
</evidence>
<evidence type="ECO:0000256" key="9">
    <source>
        <dbReference type="ARBA" id="ARBA00033772"/>
    </source>
</evidence>
<comment type="function">
    <text evidence="10">Component of the signal recognition particle (SRP) complex, a ribonucleoprotein complex that mediates the cotranslational targeting of secretory and membrane proteins to the endoplasmic reticulum (ER). Binds directly to 7SL RNA. Mediates binding of SRP54 to the SRP complex.</text>
</comment>
<dbReference type="FunFam" id="3.30.56.30:FF:000002">
    <property type="entry name" value="Signal recognition particle 19kDa"/>
    <property type="match status" value="1"/>
</dbReference>
<feature type="compositionally biased region" description="Low complexity" evidence="11">
    <location>
        <begin position="147"/>
        <end position="156"/>
    </location>
</feature>
<evidence type="ECO:0000256" key="1">
    <source>
        <dbReference type="ARBA" id="ARBA00004496"/>
    </source>
</evidence>
<dbReference type="GO" id="GO:0006617">
    <property type="term" value="P:SRP-dependent cotranslational protein targeting to membrane, signal sequence recognition"/>
    <property type="evidence" value="ECO:0000318"/>
    <property type="project" value="GO_Central"/>
</dbReference>
<dbReference type="GO" id="GO:0005730">
    <property type="term" value="C:nucleolus"/>
    <property type="evidence" value="ECO:0007669"/>
    <property type="project" value="UniProtKB-SubCell"/>
</dbReference>
<keyword evidence="7" id="KW-0539">Nucleus</keyword>
<name>A0A9J7KU10_BRAFL</name>
<dbReference type="AlphaFoldDB" id="A0A9J7KU10"/>
<gene>
    <name evidence="13" type="primary">LOC118411615</name>
</gene>
<comment type="similarity">
    <text evidence="3">Belongs to the SRP19 family.</text>
</comment>
<reference evidence="12" key="1">
    <citation type="journal article" date="2020" name="Nat. Ecol. Evol.">
        <title>Deeply conserved synteny resolves early events in vertebrate evolution.</title>
        <authorList>
            <person name="Simakov O."/>
            <person name="Marletaz F."/>
            <person name="Yue J.X."/>
            <person name="O'Connell B."/>
            <person name="Jenkins J."/>
            <person name="Brandt A."/>
            <person name="Calef R."/>
            <person name="Tung C.H."/>
            <person name="Huang T.K."/>
            <person name="Schmutz J."/>
            <person name="Satoh N."/>
            <person name="Yu J.K."/>
            <person name="Putnam N.H."/>
            <person name="Green R.E."/>
            <person name="Rokhsar D.S."/>
        </authorList>
    </citation>
    <scope>NUCLEOTIDE SEQUENCE [LARGE SCALE GENOMIC DNA]</scope>
    <source>
        <strain evidence="12">S238N-H82</strain>
    </source>
</reference>
<dbReference type="Gene3D" id="3.30.56.30">
    <property type="entry name" value="Signal recognition particle, SRP19-like subunit"/>
    <property type="match status" value="1"/>
</dbReference>
<evidence type="ECO:0000256" key="11">
    <source>
        <dbReference type="SAM" id="MobiDB-lite"/>
    </source>
</evidence>
<evidence type="ECO:0000256" key="4">
    <source>
        <dbReference type="ARBA" id="ARBA00022490"/>
    </source>
</evidence>
<evidence type="ECO:0000256" key="2">
    <source>
        <dbReference type="ARBA" id="ARBA00004604"/>
    </source>
</evidence>
<keyword evidence="5" id="KW-0694">RNA-binding</keyword>
<dbReference type="KEGG" id="bfo:118411615"/>
<dbReference type="RefSeq" id="XP_035669975.1">
    <property type="nucleotide sequence ID" value="XM_035814082.1"/>
</dbReference>
<dbReference type="Pfam" id="PF01922">
    <property type="entry name" value="SRP19"/>
    <property type="match status" value="1"/>
</dbReference>
<dbReference type="OrthoDB" id="2190947at2759"/>
<dbReference type="PANTHER" id="PTHR17453:SF0">
    <property type="entry name" value="SIGNAL RECOGNITION PARTICLE 19 KDA PROTEIN"/>
    <property type="match status" value="1"/>
</dbReference>
<organism evidence="12 13">
    <name type="scientific">Branchiostoma floridae</name>
    <name type="common">Florida lancelet</name>
    <name type="synonym">Amphioxus</name>
    <dbReference type="NCBI Taxonomy" id="7739"/>
    <lineage>
        <taxon>Eukaryota</taxon>
        <taxon>Metazoa</taxon>
        <taxon>Chordata</taxon>
        <taxon>Cephalochordata</taxon>
        <taxon>Leptocardii</taxon>
        <taxon>Amphioxiformes</taxon>
        <taxon>Branchiostomatidae</taxon>
        <taxon>Branchiostoma</taxon>
    </lineage>
</organism>
<dbReference type="InterPro" id="IPR002778">
    <property type="entry name" value="Signal_recog_particle_SRP19"/>
</dbReference>
<dbReference type="SUPFAM" id="SSF69695">
    <property type="entry name" value="SRP19"/>
    <property type="match status" value="1"/>
</dbReference>
<comment type="subcellular location">
    <subcellularLocation>
        <location evidence="1">Cytoplasm</location>
    </subcellularLocation>
    <subcellularLocation>
        <location evidence="2">Nucleus</location>
        <location evidence="2">Nucleolus</location>
    </subcellularLocation>
</comment>